<name>A0A4Y2IXU7_ARAVE</name>
<dbReference type="AlphaFoldDB" id="A0A4Y2IXU7"/>
<accession>A0A4Y2IXU7</accession>
<reference evidence="1 2" key="1">
    <citation type="journal article" date="2019" name="Sci. Rep.">
        <title>Orb-weaving spider Araneus ventricosus genome elucidates the spidroin gene catalogue.</title>
        <authorList>
            <person name="Kono N."/>
            <person name="Nakamura H."/>
            <person name="Ohtoshi R."/>
            <person name="Moran D.A.P."/>
            <person name="Shinohara A."/>
            <person name="Yoshida Y."/>
            <person name="Fujiwara M."/>
            <person name="Mori M."/>
            <person name="Tomita M."/>
            <person name="Arakawa K."/>
        </authorList>
    </citation>
    <scope>NUCLEOTIDE SEQUENCE [LARGE SCALE GENOMIC DNA]</scope>
</reference>
<evidence type="ECO:0000313" key="1">
    <source>
        <dbReference type="EMBL" id="GBM82424.1"/>
    </source>
</evidence>
<dbReference type="OrthoDB" id="6721348at2759"/>
<keyword evidence="2" id="KW-1185">Reference proteome</keyword>
<comment type="caution">
    <text evidence="1">The sequence shown here is derived from an EMBL/GenBank/DDBJ whole genome shotgun (WGS) entry which is preliminary data.</text>
</comment>
<sequence length="169" mass="19549">MEFGEKNVNNDPLVGRGKSIFPPLNIKLSLMKLFVKALDKDGSYFAYIGKKMPRLSAEKIKAGIFDSPQIRHLIKDFAFVKSMNESERKACTSFCAVVESFLDKRKAENYVELVNEILNSFKSLGCNMSIKVRYLHNHLDRFPENLRDTSEEQGERFHQNIKTMEESYQ</sequence>
<gene>
    <name evidence="1" type="ORF">AVEN_125858_1</name>
</gene>
<dbReference type="Proteomes" id="UP000499080">
    <property type="component" value="Unassembled WGS sequence"/>
</dbReference>
<organism evidence="1 2">
    <name type="scientific">Araneus ventricosus</name>
    <name type="common">Orbweaver spider</name>
    <name type="synonym">Epeira ventricosa</name>
    <dbReference type="NCBI Taxonomy" id="182803"/>
    <lineage>
        <taxon>Eukaryota</taxon>
        <taxon>Metazoa</taxon>
        <taxon>Ecdysozoa</taxon>
        <taxon>Arthropoda</taxon>
        <taxon>Chelicerata</taxon>
        <taxon>Arachnida</taxon>
        <taxon>Araneae</taxon>
        <taxon>Araneomorphae</taxon>
        <taxon>Entelegynae</taxon>
        <taxon>Araneoidea</taxon>
        <taxon>Araneidae</taxon>
        <taxon>Araneus</taxon>
    </lineage>
</organism>
<dbReference type="EMBL" id="BGPR01003009">
    <property type="protein sequence ID" value="GBM82424.1"/>
    <property type="molecule type" value="Genomic_DNA"/>
</dbReference>
<protein>
    <submittedName>
        <fullName evidence="1">Uncharacterized protein</fullName>
    </submittedName>
</protein>
<evidence type="ECO:0000313" key="2">
    <source>
        <dbReference type="Proteomes" id="UP000499080"/>
    </source>
</evidence>
<proteinExistence type="predicted"/>
<dbReference type="PANTHER" id="PTHR46114">
    <property type="entry name" value="APPLE DOMAIN-CONTAINING PROTEIN"/>
    <property type="match status" value="1"/>
</dbReference>
<dbReference type="PANTHER" id="PTHR46114:SF1">
    <property type="entry name" value="ZAD DOMAIN-CONTAINING PROTEIN"/>
    <property type="match status" value="1"/>
</dbReference>